<dbReference type="Proteomes" id="UP000799779">
    <property type="component" value="Unassembled WGS sequence"/>
</dbReference>
<dbReference type="EMBL" id="ML977577">
    <property type="protein sequence ID" value="KAF2002399.1"/>
    <property type="molecule type" value="Genomic_DNA"/>
</dbReference>
<dbReference type="InterPro" id="IPR009332">
    <property type="entry name" value="Med22"/>
</dbReference>
<feature type="compositionally biased region" description="Low complexity" evidence="6">
    <location>
        <begin position="233"/>
        <end position="242"/>
    </location>
</feature>
<evidence type="ECO:0000256" key="4">
    <source>
        <dbReference type="ARBA" id="ARBA00023163"/>
    </source>
</evidence>
<proteinExistence type="inferred from homology"/>
<comment type="similarity">
    <text evidence="2">Belongs to the Mediator complex subunit 22 family.</text>
</comment>
<evidence type="ECO:0000256" key="6">
    <source>
        <dbReference type="SAM" id="MobiDB-lite"/>
    </source>
</evidence>
<evidence type="ECO:0000256" key="2">
    <source>
        <dbReference type="ARBA" id="ARBA00005942"/>
    </source>
</evidence>
<dbReference type="AlphaFoldDB" id="A0A6A5WNS1"/>
<evidence type="ECO:0000256" key="5">
    <source>
        <dbReference type="ARBA" id="ARBA00023242"/>
    </source>
</evidence>
<keyword evidence="3" id="KW-0805">Transcription regulation</keyword>
<name>A0A6A5WNS1_9PLEO</name>
<accession>A0A6A5WNS1</accession>
<reference evidence="7" key="1">
    <citation type="journal article" date="2020" name="Stud. Mycol.">
        <title>101 Dothideomycetes genomes: a test case for predicting lifestyles and emergence of pathogens.</title>
        <authorList>
            <person name="Haridas S."/>
            <person name="Albert R."/>
            <person name="Binder M."/>
            <person name="Bloem J."/>
            <person name="Labutti K."/>
            <person name="Salamov A."/>
            <person name="Andreopoulos B."/>
            <person name="Baker S."/>
            <person name="Barry K."/>
            <person name="Bills G."/>
            <person name="Bluhm B."/>
            <person name="Cannon C."/>
            <person name="Castanera R."/>
            <person name="Culley D."/>
            <person name="Daum C."/>
            <person name="Ezra D."/>
            <person name="Gonzalez J."/>
            <person name="Henrissat B."/>
            <person name="Kuo A."/>
            <person name="Liang C."/>
            <person name="Lipzen A."/>
            <person name="Lutzoni F."/>
            <person name="Magnuson J."/>
            <person name="Mondo S."/>
            <person name="Nolan M."/>
            <person name="Ohm R."/>
            <person name="Pangilinan J."/>
            <person name="Park H.-J."/>
            <person name="Ramirez L."/>
            <person name="Alfaro M."/>
            <person name="Sun H."/>
            <person name="Tritt A."/>
            <person name="Yoshinaga Y."/>
            <person name="Zwiers L.-H."/>
            <person name="Turgeon B."/>
            <person name="Goodwin S."/>
            <person name="Spatafora J."/>
            <person name="Crous P."/>
            <person name="Grigoriev I."/>
        </authorList>
    </citation>
    <scope>NUCLEOTIDE SEQUENCE</scope>
    <source>
        <strain evidence="7">CBS 123094</strain>
    </source>
</reference>
<keyword evidence="5" id="KW-0539">Nucleus</keyword>
<feature type="region of interest" description="Disordered" evidence="6">
    <location>
        <begin position="138"/>
        <end position="250"/>
    </location>
</feature>
<dbReference type="OrthoDB" id="203279at2759"/>
<keyword evidence="4" id="KW-0804">Transcription</keyword>
<evidence type="ECO:0000313" key="8">
    <source>
        <dbReference type="Proteomes" id="UP000799779"/>
    </source>
</evidence>
<keyword evidence="8" id="KW-1185">Reference proteome</keyword>
<feature type="compositionally biased region" description="Low complexity" evidence="6">
    <location>
        <begin position="210"/>
        <end position="220"/>
    </location>
</feature>
<evidence type="ECO:0000256" key="3">
    <source>
        <dbReference type="ARBA" id="ARBA00023015"/>
    </source>
</evidence>
<feature type="compositionally biased region" description="Basic and acidic residues" evidence="6">
    <location>
        <begin position="172"/>
        <end position="181"/>
    </location>
</feature>
<dbReference type="Gene3D" id="6.10.280.160">
    <property type="entry name" value="Mediator of RNA polymerase II transcription subunit 22"/>
    <property type="match status" value="1"/>
</dbReference>
<dbReference type="GO" id="GO:0003712">
    <property type="term" value="F:transcription coregulator activity"/>
    <property type="evidence" value="ECO:0007669"/>
    <property type="project" value="InterPro"/>
</dbReference>
<dbReference type="GO" id="GO:0016592">
    <property type="term" value="C:mediator complex"/>
    <property type="evidence" value="ECO:0007669"/>
    <property type="project" value="InterPro"/>
</dbReference>
<protein>
    <recommendedName>
        <fullName evidence="9">Mediator of RNA polymerase II transcription subunit 22</fullName>
    </recommendedName>
</protein>
<evidence type="ECO:0008006" key="9">
    <source>
        <dbReference type="Google" id="ProtNLM"/>
    </source>
</evidence>
<feature type="compositionally biased region" description="Basic residues" evidence="6">
    <location>
        <begin position="182"/>
        <end position="198"/>
    </location>
</feature>
<sequence>MDRSNINAAALRKRVDQLTETMATSFLHIMQSVSVKDNLEESAKDAGEEGAGDNGKEYGQIAEEEAKIKQHTTALIKAVQDTSLFIRELQELWLFGRLDTLQDPADAEASRARAAEIASMVEELAKVKMAAEDFAKEAGDVNKSPQINGHEVAQARPSDPPPPPNDTTDLLGHVEAEDAAKPKKKKKNKHNNRKKNKDKKPVPVSLVPYSSDSDSPATDTSPEEPTPAEVAGTLTSLSQSTQDSYVTARTGQTEEAYFSALE</sequence>
<evidence type="ECO:0000256" key="1">
    <source>
        <dbReference type="ARBA" id="ARBA00004123"/>
    </source>
</evidence>
<organism evidence="7 8">
    <name type="scientific">Amniculicola lignicola CBS 123094</name>
    <dbReference type="NCBI Taxonomy" id="1392246"/>
    <lineage>
        <taxon>Eukaryota</taxon>
        <taxon>Fungi</taxon>
        <taxon>Dikarya</taxon>
        <taxon>Ascomycota</taxon>
        <taxon>Pezizomycotina</taxon>
        <taxon>Dothideomycetes</taxon>
        <taxon>Pleosporomycetidae</taxon>
        <taxon>Pleosporales</taxon>
        <taxon>Amniculicolaceae</taxon>
        <taxon>Amniculicola</taxon>
    </lineage>
</organism>
<comment type="subcellular location">
    <subcellularLocation>
        <location evidence="1">Nucleus</location>
    </subcellularLocation>
</comment>
<gene>
    <name evidence="7" type="ORF">P154DRAFT_573973</name>
</gene>
<dbReference type="GO" id="GO:0006357">
    <property type="term" value="P:regulation of transcription by RNA polymerase II"/>
    <property type="evidence" value="ECO:0007669"/>
    <property type="project" value="InterPro"/>
</dbReference>
<dbReference type="Pfam" id="PF06179">
    <property type="entry name" value="Med22"/>
    <property type="match status" value="1"/>
</dbReference>
<evidence type="ECO:0000313" key="7">
    <source>
        <dbReference type="EMBL" id="KAF2002399.1"/>
    </source>
</evidence>